<feature type="compositionally biased region" description="Basic and acidic residues" evidence="1">
    <location>
        <begin position="74"/>
        <end position="95"/>
    </location>
</feature>
<dbReference type="AlphaFoldDB" id="A0A1J6IMD2"/>
<name>A0A1J6IMD2_NICAT</name>
<evidence type="ECO:0000256" key="1">
    <source>
        <dbReference type="SAM" id="MobiDB-lite"/>
    </source>
</evidence>
<reference evidence="2" key="1">
    <citation type="submission" date="2016-11" db="EMBL/GenBank/DDBJ databases">
        <title>The genome of Nicotiana attenuata.</title>
        <authorList>
            <person name="Xu S."/>
            <person name="Brockmoeller T."/>
            <person name="Gaquerel E."/>
            <person name="Navarro A."/>
            <person name="Kuhl H."/>
            <person name="Gase K."/>
            <person name="Ling Z."/>
            <person name="Zhou W."/>
            <person name="Kreitzer C."/>
            <person name="Stanke M."/>
            <person name="Tang H."/>
            <person name="Lyons E."/>
            <person name="Pandey P."/>
            <person name="Pandey S.P."/>
            <person name="Timmermann B."/>
            <person name="Baldwin I.T."/>
        </authorList>
    </citation>
    <scope>NUCLEOTIDE SEQUENCE [LARGE SCALE GENOMIC DNA]</scope>
    <source>
        <strain evidence="2">UT</strain>
    </source>
</reference>
<feature type="region of interest" description="Disordered" evidence="1">
    <location>
        <begin position="1"/>
        <end position="95"/>
    </location>
</feature>
<gene>
    <name evidence="2" type="ORF">A4A49_52506</name>
</gene>
<proteinExistence type="predicted"/>
<dbReference type="Proteomes" id="UP000187609">
    <property type="component" value="Unassembled WGS sequence"/>
</dbReference>
<dbReference type="OMA" id="EEHNECK"/>
<feature type="compositionally biased region" description="Basic and acidic residues" evidence="1">
    <location>
        <begin position="146"/>
        <end position="157"/>
    </location>
</feature>
<dbReference type="EMBL" id="MJEQ01037184">
    <property type="protein sequence ID" value="OIT06014.1"/>
    <property type="molecule type" value="Genomic_DNA"/>
</dbReference>
<keyword evidence="3" id="KW-1185">Reference proteome</keyword>
<protein>
    <submittedName>
        <fullName evidence="2">Uncharacterized protein</fullName>
    </submittedName>
</protein>
<evidence type="ECO:0000313" key="2">
    <source>
        <dbReference type="EMBL" id="OIT06014.1"/>
    </source>
</evidence>
<evidence type="ECO:0000313" key="3">
    <source>
        <dbReference type="Proteomes" id="UP000187609"/>
    </source>
</evidence>
<feature type="compositionally biased region" description="Basic and acidic residues" evidence="1">
    <location>
        <begin position="44"/>
        <end position="55"/>
    </location>
</feature>
<feature type="compositionally biased region" description="Polar residues" evidence="1">
    <location>
        <begin position="19"/>
        <end position="31"/>
    </location>
</feature>
<comment type="caution">
    <text evidence="2">The sequence shown here is derived from an EMBL/GenBank/DDBJ whole genome shotgun (WGS) entry which is preliminary data.</text>
</comment>
<feature type="region of interest" description="Disordered" evidence="1">
    <location>
        <begin position="137"/>
        <end position="158"/>
    </location>
</feature>
<organism evidence="2 3">
    <name type="scientific">Nicotiana attenuata</name>
    <name type="common">Coyote tobacco</name>
    <dbReference type="NCBI Taxonomy" id="49451"/>
    <lineage>
        <taxon>Eukaryota</taxon>
        <taxon>Viridiplantae</taxon>
        <taxon>Streptophyta</taxon>
        <taxon>Embryophyta</taxon>
        <taxon>Tracheophyta</taxon>
        <taxon>Spermatophyta</taxon>
        <taxon>Magnoliopsida</taxon>
        <taxon>eudicotyledons</taxon>
        <taxon>Gunneridae</taxon>
        <taxon>Pentapetalae</taxon>
        <taxon>asterids</taxon>
        <taxon>lamiids</taxon>
        <taxon>Solanales</taxon>
        <taxon>Solanaceae</taxon>
        <taxon>Nicotianoideae</taxon>
        <taxon>Nicotianeae</taxon>
        <taxon>Nicotiana</taxon>
    </lineage>
</organism>
<sequence>MFNLHPSQKKNKKDTSKKMIQNQGSEVQNDGKTGKDQVGSSKETLPEKQKQKGDDFESNIVLGESSLADNSNRALRDNHVDSNSKLPMKDGKGADCECTNRLSPVEDEYNWSLPIGENPNMSIFSIKEDSTIKTNKKNAGCKRKLRDNQKGDGKKDVTTCSASKIVKIKSVDDGERIGNTADTMSSPNTIRSHK</sequence>
<accession>A0A1J6IMD2</accession>
<dbReference type="Gramene" id="OIT06014">
    <property type="protein sequence ID" value="OIT06014"/>
    <property type="gene ID" value="A4A49_52506"/>
</dbReference>